<organism evidence="2 3">
    <name type="scientific">Quillaja saponaria</name>
    <name type="common">Soap bark tree</name>
    <dbReference type="NCBI Taxonomy" id="32244"/>
    <lineage>
        <taxon>Eukaryota</taxon>
        <taxon>Viridiplantae</taxon>
        <taxon>Streptophyta</taxon>
        <taxon>Embryophyta</taxon>
        <taxon>Tracheophyta</taxon>
        <taxon>Spermatophyta</taxon>
        <taxon>Magnoliopsida</taxon>
        <taxon>eudicotyledons</taxon>
        <taxon>Gunneridae</taxon>
        <taxon>Pentapetalae</taxon>
        <taxon>rosids</taxon>
        <taxon>fabids</taxon>
        <taxon>Fabales</taxon>
        <taxon>Quillajaceae</taxon>
        <taxon>Quillaja</taxon>
    </lineage>
</organism>
<dbReference type="GO" id="GO:0006419">
    <property type="term" value="P:alanyl-tRNA aminoacylation"/>
    <property type="evidence" value="ECO:0007669"/>
    <property type="project" value="InterPro"/>
</dbReference>
<dbReference type="KEGG" id="qsa:O6P43_011600"/>
<dbReference type="EMBL" id="JARAOO010000005">
    <property type="protein sequence ID" value="KAJ7967328.1"/>
    <property type="molecule type" value="Genomic_DNA"/>
</dbReference>
<dbReference type="Proteomes" id="UP001163823">
    <property type="component" value="Chromosome 5"/>
</dbReference>
<accession>A0AAD7LZV7</accession>
<dbReference type="GO" id="GO:0004813">
    <property type="term" value="F:alanine-tRNA ligase activity"/>
    <property type="evidence" value="ECO:0007669"/>
    <property type="project" value="InterPro"/>
</dbReference>
<proteinExistence type="predicted"/>
<feature type="domain" description="Alanyl-tRNA synthetase class IIc N-terminal" evidence="1">
    <location>
        <begin position="2"/>
        <end position="109"/>
    </location>
</feature>
<evidence type="ECO:0000259" key="1">
    <source>
        <dbReference type="Pfam" id="PF01411"/>
    </source>
</evidence>
<dbReference type="InterPro" id="IPR018164">
    <property type="entry name" value="Ala-tRNA-synth_IIc_N"/>
</dbReference>
<keyword evidence="2" id="KW-0436">Ligase</keyword>
<reference evidence="2" key="1">
    <citation type="journal article" date="2023" name="Science">
        <title>Elucidation of the pathway for biosynthesis of saponin adjuvants from the soapbark tree.</title>
        <authorList>
            <person name="Reed J."/>
            <person name="Orme A."/>
            <person name="El-Demerdash A."/>
            <person name="Owen C."/>
            <person name="Martin L.B.B."/>
            <person name="Misra R.C."/>
            <person name="Kikuchi S."/>
            <person name="Rejzek M."/>
            <person name="Martin A.C."/>
            <person name="Harkess A."/>
            <person name="Leebens-Mack J."/>
            <person name="Louveau T."/>
            <person name="Stephenson M.J."/>
            <person name="Osbourn A."/>
        </authorList>
    </citation>
    <scope>NUCLEOTIDE SEQUENCE</scope>
    <source>
        <strain evidence="2">S10</strain>
    </source>
</reference>
<evidence type="ECO:0000313" key="3">
    <source>
        <dbReference type="Proteomes" id="UP001163823"/>
    </source>
</evidence>
<gene>
    <name evidence="2" type="ORF">O6P43_011600</name>
</gene>
<dbReference type="AlphaFoldDB" id="A0AAD7LZV7"/>
<protein>
    <submittedName>
        <fullName evidence="2">Alanine--tRNA ligase</fullName>
    </submittedName>
</protein>
<sequence>MLWISVYEDDKEAFEIWRDELGVPLERIKKMGEDEKLWSSGITEGSHQSPCCISNEGKISSSTEQQVCNRQNIYNPKSNVDNNKEKASELANLSCALAEDHKKKNLKLIGYISYQMGLSHQILGGDM</sequence>
<dbReference type="Gene3D" id="3.30.930.10">
    <property type="entry name" value="Bira Bifunctional Protein, Domain 2"/>
    <property type="match status" value="1"/>
</dbReference>
<dbReference type="InterPro" id="IPR045864">
    <property type="entry name" value="aa-tRNA-synth_II/BPL/LPL"/>
</dbReference>
<name>A0AAD7LZV7_QUISA</name>
<evidence type="ECO:0000313" key="2">
    <source>
        <dbReference type="EMBL" id="KAJ7967328.1"/>
    </source>
</evidence>
<dbReference type="GO" id="GO:0005524">
    <property type="term" value="F:ATP binding"/>
    <property type="evidence" value="ECO:0007669"/>
    <property type="project" value="InterPro"/>
</dbReference>
<keyword evidence="3" id="KW-1185">Reference proteome</keyword>
<comment type="caution">
    <text evidence="2">The sequence shown here is derived from an EMBL/GenBank/DDBJ whole genome shotgun (WGS) entry which is preliminary data.</text>
</comment>
<dbReference type="Pfam" id="PF01411">
    <property type="entry name" value="tRNA-synt_2c"/>
    <property type="match status" value="1"/>
</dbReference>